<evidence type="ECO:0008006" key="3">
    <source>
        <dbReference type="Google" id="ProtNLM"/>
    </source>
</evidence>
<dbReference type="EMBL" id="UATL01000005">
    <property type="protein sequence ID" value="SPY44597.1"/>
    <property type="molecule type" value="Genomic_DNA"/>
</dbReference>
<organism evidence="1 2">
    <name type="scientific">Photobacterium damselae</name>
    <dbReference type="NCBI Taxonomy" id="38293"/>
    <lineage>
        <taxon>Bacteria</taxon>
        <taxon>Pseudomonadati</taxon>
        <taxon>Pseudomonadota</taxon>
        <taxon>Gammaproteobacteria</taxon>
        <taxon>Vibrionales</taxon>
        <taxon>Vibrionaceae</taxon>
        <taxon>Photobacterium</taxon>
    </lineage>
</organism>
<reference evidence="1 2" key="1">
    <citation type="submission" date="2018-06" db="EMBL/GenBank/DDBJ databases">
        <authorList>
            <consortium name="Pathogen Informatics"/>
            <person name="Doyle S."/>
        </authorList>
    </citation>
    <scope>NUCLEOTIDE SEQUENCE [LARGE SCALE GENOMIC DNA]</scope>
    <source>
        <strain evidence="1 2">NCTC11647</strain>
    </source>
</reference>
<proteinExistence type="predicted"/>
<name>A0A2T3QN76_PHODM</name>
<evidence type="ECO:0000313" key="1">
    <source>
        <dbReference type="EMBL" id="SPY44597.1"/>
    </source>
</evidence>
<accession>A0A2T3QN76</accession>
<dbReference type="AlphaFoldDB" id="A0A2T3QN76"/>
<sequence>MNYVFEDNRHLRKFFHQHPDYQAIIYQDVVHRLTRLIEENSPKIKMIKQFKHLGLKIYEYKIICDKSLTCRVAYTLDKETITVFFISETIIKNQFCQLLGKTELV</sequence>
<evidence type="ECO:0000313" key="2">
    <source>
        <dbReference type="Proteomes" id="UP000251647"/>
    </source>
</evidence>
<gene>
    <name evidence="1" type="ORF">NCTC11647_03546</name>
</gene>
<dbReference type="Proteomes" id="UP000251647">
    <property type="component" value="Unassembled WGS sequence"/>
</dbReference>
<dbReference type="OrthoDB" id="5820313at2"/>
<protein>
    <recommendedName>
        <fullName evidence="3">Addiction module toxin RelE</fullName>
    </recommendedName>
</protein>